<dbReference type="InterPro" id="IPR018506">
    <property type="entry name" value="Cyt_B5_heme-BS"/>
</dbReference>
<dbReference type="InterPro" id="IPR050668">
    <property type="entry name" value="Cytochrome_b5"/>
</dbReference>
<dbReference type="InterPro" id="IPR036400">
    <property type="entry name" value="Cyt_B5-like_heme/steroid_sf"/>
</dbReference>
<dbReference type="PANTHER" id="PTHR19359">
    <property type="entry name" value="CYTOCHROME B5"/>
    <property type="match status" value="1"/>
</dbReference>
<sequence length="246" mass="27885">MKSSRSSATVSTGNRVAQFIVIVAIFSVVYQLFIKSATVISLSIASLLSVGYDKGKESHRFTSSEITGILLFLGLFGLLQHKNKQEKKANIEAEQRQIVKIVQSSKIRAWNHNAGNAAETLWRHVFQRDFDDAGDKFANVFLIKCWRQFYFRHHLSRAVELARLFKITHGRKCVAIKGQVYDVTDFLELHPGGPHVIGDAVGTDATVVWDQFQHSNEAKRSMEQFLVWDKVLARPESELALFSIMF</sequence>
<evidence type="ECO:0000256" key="3">
    <source>
        <dbReference type="ARBA" id="ARBA00023004"/>
    </source>
</evidence>
<feature type="transmembrane region" description="Helical" evidence="5">
    <location>
        <begin position="20"/>
        <end position="49"/>
    </location>
</feature>
<dbReference type="Proteomes" id="UP001162029">
    <property type="component" value="Unassembled WGS sequence"/>
</dbReference>
<dbReference type="AlphaFoldDB" id="A0AAV0VCG2"/>
<keyword evidence="5" id="KW-0812">Transmembrane</keyword>
<evidence type="ECO:0000256" key="1">
    <source>
        <dbReference type="ARBA" id="ARBA00022617"/>
    </source>
</evidence>
<keyword evidence="5" id="KW-0472">Membrane</keyword>
<dbReference type="SMART" id="SM01117">
    <property type="entry name" value="Cyt-b5"/>
    <property type="match status" value="1"/>
</dbReference>
<dbReference type="EMBL" id="CANTFM010002351">
    <property type="protein sequence ID" value="CAI5746058.1"/>
    <property type="molecule type" value="Genomic_DNA"/>
</dbReference>
<evidence type="ECO:0000313" key="8">
    <source>
        <dbReference type="Proteomes" id="UP001162029"/>
    </source>
</evidence>
<name>A0AAV0VCG2_9STRA</name>
<evidence type="ECO:0000256" key="5">
    <source>
        <dbReference type="RuleBase" id="RU362121"/>
    </source>
</evidence>
<keyword evidence="2 5" id="KW-0479">Metal-binding</keyword>
<comment type="caution">
    <text evidence="7">The sequence shown here is derived from an EMBL/GenBank/DDBJ whole genome shotgun (WGS) entry which is preliminary data.</text>
</comment>
<dbReference type="GO" id="GO:0020037">
    <property type="term" value="F:heme binding"/>
    <property type="evidence" value="ECO:0007669"/>
    <property type="project" value="UniProtKB-UniRule"/>
</dbReference>
<evidence type="ECO:0000256" key="4">
    <source>
        <dbReference type="ARBA" id="ARBA00038168"/>
    </source>
</evidence>
<comment type="caution">
    <text evidence="5">Lacks conserved residue(s) required for the propagation of feature annotation.</text>
</comment>
<dbReference type="SUPFAM" id="SSF55856">
    <property type="entry name" value="Cytochrome b5-like heme/steroid binding domain"/>
    <property type="match status" value="1"/>
</dbReference>
<keyword evidence="3 5" id="KW-0408">Iron</keyword>
<feature type="transmembrane region" description="Helical" evidence="5">
    <location>
        <begin position="61"/>
        <end position="79"/>
    </location>
</feature>
<dbReference type="PANTHER" id="PTHR19359:SF25">
    <property type="entry name" value="CYTOCHROME B5 HEME-BINDING DOMAIN-CONTAINING PROTEIN"/>
    <property type="match status" value="1"/>
</dbReference>
<keyword evidence="8" id="KW-1185">Reference proteome</keyword>
<evidence type="ECO:0000256" key="2">
    <source>
        <dbReference type="ARBA" id="ARBA00022723"/>
    </source>
</evidence>
<organism evidence="7 8">
    <name type="scientific">Peronospora destructor</name>
    <dbReference type="NCBI Taxonomy" id="86335"/>
    <lineage>
        <taxon>Eukaryota</taxon>
        <taxon>Sar</taxon>
        <taxon>Stramenopiles</taxon>
        <taxon>Oomycota</taxon>
        <taxon>Peronosporomycetes</taxon>
        <taxon>Peronosporales</taxon>
        <taxon>Peronosporaceae</taxon>
        <taxon>Peronospora</taxon>
    </lineage>
</organism>
<dbReference type="Gene3D" id="3.10.120.10">
    <property type="entry name" value="Cytochrome b5-like heme/steroid binding domain"/>
    <property type="match status" value="1"/>
</dbReference>
<protein>
    <recommendedName>
        <fullName evidence="6">Cytochrome b5 heme-binding domain-containing protein</fullName>
    </recommendedName>
</protein>
<comment type="similarity">
    <text evidence="4 5">Belongs to the cytochrome b5 family.</text>
</comment>
<dbReference type="InterPro" id="IPR001199">
    <property type="entry name" value="Cyt_B5-like_heme/steroid-bd"/>
</dbReference>
<reference evidence="7" key="1">
    <citation type="submission" date="2022-12" db="EMBL/GenBank/DDBJ databases">
        <authorList>
            <person name="Webb A."/>
        </authorList>
    </citation>
    <scope>NUCLEOTIDE SEQUENCE</scope>
    <source>
        <strain evidence="7">Pd1</strain>
    </source>
</reference>
<evidence type="ECO:0000313" key="7">
    <source>
        <dbReference type="EMBL" id="CAI5746058.1"/>
    </source>
</evidence>
<dbReference type="GO" id="GO:0046872">
    <property type="term" value="F:metal ion binding"/>
    <property type="evidence" value="ECO:0007669"/>
    <property type="project" value="UniProtKB-UniRule"/>
</dbReference>
<dbReference type="Pfam" id="PF00173">
    <property type="entry name" value="Cyt-b5"/>
    <property type="match status" value="1"/>
</dbReference>
<dbReference type="PROSITE" id="PS00191">
    <property type="entry name" value="CYTOCHROME_B5_1"/>
    <property type="match status" value="1"/>
</dbReference>
<keyword evidence="1 5" id="KW-0349">Heme</keyword>
<dbReference type="PRINTS" id="PR00363">
    <property type="entry name" value="CYTOCHROMEB5"/>
</dbReference>
<dbReference type="PROSITE" id="PS50255">
    <property type="entry name" value="CYTOCHROME_B5_2"/>
    <property type="match status" value="1"/>
</dbReference>
<feature type="domain" description="Cytochrome b5 heme-binding" evidence="6">
    <location>
        <begin position="174"/>
        <end position="227"/>
    </location>
</feature>
<keyword evidence="5" id="KW-1133">Transmembrane helix</keyword>
<proteinExistence type="inferred from homology"/>
<gene>
    <name evidence="7" type="ORF">PDE001_LOCUS11078</name>
</gene>
<accession>A0AAV0VCG2</accession>
<dbReference type="GO" id="GO:0016020">
    <property type="term" value="C:membrane"/>
    <property type="evidence" value="ECO:0007669"/>
    <property type="project" value="TreeGrafter"/>
</dbReference>
<evidence type="ECO:0000259" key="6">
    <source>
        <dbReference type="PROSITE" id="PS50255"/>
    </source>
</evidence>